<evidence type="ECO:0000313" key="2">
    <source>
        <dbReference type="Proteomes" id="UP000615446"/>
    </source>
</evidence>
<evidence type="ECO:0000313" key="1">
    <source>
        <dbReference type="EMBL" id="GES98521.1"/>
    </source>
</evidence>
<name>A0A8H3M6M5_9GLOM</name>
<proteinExistence type="predicted"/>
<comment type="caution">
    <text evidence="1">The sequence shown here is derived from an EMBL/GenBank/DDBJ whole genome shotgun (WGS) entry which is preliminary data.</text>
</comment>
<dbReference type="Proteomes" id="UP000615446">
    <property type="component" value="Unassembled WGS sequence"/>
</dbReference>
<accession>A0A8H3M6M5</accession>
<dbReference type="AlphaFoldDB" id="A0A8H3M6M5"/>
<organism evidence="1 2">
    <name type="scientific">Rhizophagus clarus</name>
    <dbReference type="NCBI Taxonomy" id="94130"/>
    <lineage>
        <taxon>Eukaryota</taxon>
        <taxon>Fungi</taxon>
        <taxon>Fungi incertae sedis</taxon>
        <taxon>Mucoromycota</taxon>
        <taxon>Glomeromycotina</taxon>
        <taxon>Glomeromycetes</taxon>
        <taxon>Glomerales</taxon>
        <taxon>Glomeraceae</taxon>
        <taxon>Rhizophagus</taxon>
    </lineage>
</organism>
<sequence length="136" mass="16106">MTNKTIRTYTPGSDYFEVQPQPRLVISCQAYRNSTKGDDDAISRNRLPKANCDETGFDKKWCNWKDGSLFKPNWRETDLGQRRSMQANLSLILFNQSGFFKGGLTWKERTLNKQKKLSLRFKKREYLMYFPNDYLL</sequence>
<gene>
    <name evidence="1" type="ORF">RCL2_002506900</name>
</gene>
<dbReference type="EMBL" id="BLAL01000271">
    <property type="protein sequence ID" value="GES98521.1"/>
    <property type="molecule type" value="Genomic_DNA"/>
</dbReference>
<protein>
    <submittedName>
        <fullName evidence="1">Uncharacterized protein</fullName>
    </submittedName>
</protein>
<reference evidence="1" key="1">
    <citation type="submission" date="2019-10" db="EMBL/GenBank/DDBJ databases">
        <title>Conservation and host-specific expression of non-tandemly repeated heterogenous ribosome RNA gene in arbuscular mycorrhizal fungi.</title>
        <authorList>
            <person name="Maeda T."/>
            <person name="Kobayashi Y."/>
            <person name="Nakagawa T."/>
            <person name="Ezawa T."/>
            <person name="Yamaguchi K."/>
            <person name="Bino T."/>
            <person name="Nishimoto Y."/>
            <person name="Shigenobu S."/>
            <person name="Kawaguchi M."/>
        </authorList>
    </citation>
    <scope>NUCLEOTIDE SEQUENCE</scope>
    <source>
        <strain evidence="1">HR1</strain>
    </source>
</reference>